<reference evidence="1" key="1">
    <citation type="submission" date="2021-02" db="EMBL/GenBank/DDBJ databases">
        <authorList>
            <consortium name="DOE Joint Genome Institute"/>
            <person name="Ahrendt S."/>
            <person name="Looney B.P."/>
            <person name="Miyauchi S."/>
            <person name="Morin E."/>
            <person name="Drula E."/>
            <person name="Courty P.E."/>
            <person name="Chicoki N."/>
            <person name="Fauchery L."/>
            <person name="Kohler A."/>
            <person name="Kuo A."/>
            <person name="Labutti K."/>
            <person name="Pangilinan J."/>
            <person name="Lipzen A."/>
            <person name="Riley R."/>
            <person name="Andreopoulos W."/>
            <person name="He G."/>
            <person name="Johnson J."/>
            <person name="Barry K.W."/>
            <person name="Grigoriev I.V."/>
            <person name="Nagy L."/>
            <person name="Hibbett D."/>
            <person name="Henrissat B."/>
            <person name="Matheny P.B."/>
            <person name="Labbe J."/>
            <person name="Martin F."/>
        </authorList>
    </citation>
    <scope>NUCLEOTIDE SEQUENCE</scope>
    <source>
        <strain evidence="1">FP105234-sp</strain>
    </source>
</reference>
<keyword evidence="2" id="KW-1185">Reference proteome</keyword>
<dbReference type="Proteomes" id="UP000814033">
    <property type="component" value="Unassembled WGS sequence"/>
</dbReference>
<reference evidence="1" key="2">
    <citation type="journal article" date="2022" name="New Phytol.">
        <title>Evolutionary transition to the ectomycorrhizal habit in the genomes of a hyperdiverse lineage of mushroom-forming fungi.</title>
        <authorList>
            <person name="Looney B."/>
            <person name="Miyauchi S."/>
            <person name="Morin E."/>
            <person name="Drula E."/>
            <person name="Courty P.E."/>
            <person name="Kohler A."/>
            <person name="Kuo A."/>
            <person name="LaButti K."/>
            <person name="Pangilinan J."/>
            <person name="Lipzen A."/>
            <person name="Riley R."/>
            <person name="Andreopoulos W."/>
            <person name="He G."/>
            <person name="Johnson J."/>
            <person name="Nolan M."/>
            <person name="Tritt A."/>
            <person name="Barry K.W."/>
            <person name="Grigoriev I.V."/>
            <person name="Nagy L.G."/>
            <person name="Hibbett D."/>
            <person name="Henrissat B."/>
            <person name="Matheny P.B."/>
            <person name="Labbe J."/>
            <person name="Martin F.M."/>
        </authorList>
    </citation>
    <scope>NUCLEOTIDE SEQUENCE</scope>
    <source>
        <strain evidence="1">FP105234-sp</strain>
    </source>
</reference>
<accession>A0ACB8R7I6</accession>
<protein>
    <submittedName>
        <fullName evidence="1">Uncharacterized protein</fullName>
    </submittedName>
</protein>
<name>A0ACB8R7I6_9AGAM</name>
<dbReference type="EMBL" id="MU276254">
    <property type="protein sequence ID" value="KAI0039862.1"/>
    <property type="molecule type" value="Genomic_DNA"/>
</dbReference>
<evidence type="ECO:0000313" key="2">
    <source>
        <dbReference type="Proteomes" id="UP000814033"/>
    </source>
</evidence>
<comment type="caution">
    <text evidence="1">The sequence shown here is derived from an EMBL/GenBank/DDBJ whole genome shotgun (WGS) entry which is preliminary data.</text>
</comment>
<proteinExistence type="predicted"/>
<evidence type="ECO:0000313" key="1">
    <source>
        <dbReference type="EMBL" id="KAI0039862.1"/>
    </source>
</evidence>
<organism evidence="1 2">
    <name type="scientific">Auriscalpium vulgare</name>
    <dbReference type="NCBI Taxonomy" id="40419"/>
    <lineage>
        <taxon>Eukaryota</taxon>
        <taxon>Fungi</taxon>
        <taxon>Dikarya</taxon>
        <taxon>Basidiomycota</taxon>
        <taxon>Agaricomycotina</taxon>
        <taxon>Agaricomycetes</taxon>
        <taxon>Russulales</taxon>
        <taxon>Auriscalpiaceae</taxon>
        <taxon>Auriscalpium</taxon>
    </lineage>
</organism>
<sequence>MDVFPRLFAFGYILKEDDVTNYLNSIWGPPTEEQFEGDQPISAFNRISDWIFNLYYNPERQIPRLPIFNYYTDSNGQDIIFWPMGRYWGTNKETPIVEETAAAIANRDILTNLTDGAFSASNMQWGSVASNRLVIH</sequence>
<gene>
    <name evidence="1" type="ORF">FA95DRAFT_1566878</name>
</gene>